<dbReference type="EMBL" id="LAZR01000143">
    <property type="protein sequence ID" value="KKN86929.1"/>
    <property type="molecule type" value="Genomic_DNA"/>
</dbReference>
<sequence>MSKLDGHQLANLKAICKGNVGRLLLMSERKRCGMCGSPQHTTAYCDIMGVKGDEDEHRC</sequence>
<proteinExistence type="predicted"/>
<reference evidence="1" key="1">
    <citation type="journal article" date="2015" name="Nature">
        <title>Complex archaea that bridge the gap between prokaryotes and eukaryotes.</title>
        <authorList>
            <person name="Spang A."/>
            <person name="Saw J.H."/>
            <person name="Jorgensen S.L."/>
            <person name="Zaremba-Niedzwiedzka K."/>
            <person name="Martijn J."/>
            <person name="Lind A.E."/>
            <person name="van Eijk R."/>
            <person name="Schleper C."/>
            <person name="Guy L."/>
            <person name="Ettema T.J."/>
        </authorList>
    </citation>
    <scope>NUCLEOTIDE SEQUENCE</scope>
</reference>
<evidence type="ECO:0000313" key="1">
    <source>
        <dbReference type="EMBL" id="KKN86929.1"/>
    </source>
</evidence>
<dbReference type="AlphaFoldDB" id="A0A0F9U5P5"/>
<accession>A0A0F9U5P5</accession>
<name>A0A0F9U5P5_9ZZZZ</name>
<protein>
    <submittedName>
        <fullName evidence="1">Uncharacterized protein</fullName>
    </submittedName>
</protein>
<gene>
    <name evidence="1" type="ORF">LCGC14_0264920</name>
</gene>
<organism evidence="1">
    <name type="scientific">marine sediment metagenome</name>
    <dbReference type="NCBI Taxonomy" id="412755"/>
    <lineage>
        <taxon>unclassified sequences</taxon>
        <taxon>metagenomes</taxon>
        <taxon>ecological metagenomes</taxon>
    </lineage>
</organism>
<comment type="caution">
    <text evidence="1">The sequence shown here is derived from an EMBL/GenBank/DDBJ whole genome shotgun (WGS) entry which is preliminary data.</text>
</comment>